<feature type="transmembrane region" description="Helical" evidence="10">
    <location>
        <begin position="226"/>
        <end position="256"/>
    </location>
</feature>
<dbReference type="Proteomes" id="UP000006794">
    <property type="component" value="Chromosome"/>
</dbReference>
<feature type="transmembrane region" description="Helical" evidence="10">
    <location>
        <begin position="181"/>
        <end position="205"/>
    </location>
</feature>
<dbReference type="GO" id="GO:0006814">
    <property type="term" value="P:sodium ion transport"/>
    <property type="evidence" value="ECO:0007669"/>
    <property type="project" value="UniProtKB-KW"/>
</dbReference>
<reference evidence="12 13" key="1">
    <citation type="journal article" date="2012" name="Stand. Genomic Sci.">
        <title>Complete genome sequence of Halopiger xanaduensis type strain (SH-6(T)).</title>
        <authorList>
            <person name="Anderson I."/>
            <person name="Tindall B.J."/>
            <person name="Rohde M."/>
            <person name="Lucas S."/>
            <person name="Han J."/>
            <person name="Lapidus A."/>
            <person name="Cheng J.F."/>
            <person name="Goodwin L."/>
            <person name="Pitluck S."/>
            <person name="Peters L."/>
            <person name="Pati A."/>
            <person name="Mikhailova N."/>
            <person name="Pagani I."/>
            <person name="Teshima H."/>
            <person name="Han C."/>
            <person name="Tapia R."/>
            <person name="Land M."/>
            <person name="Woyke T."/>
            <person name="Klenk H.P."/>
            <person name="Kyrpides N."/>
            <person name="Ivanova N."/>
        </authorList>
    </citation>
    <scope>NUCLEOTIDE SEQUENCE [LARGE SCALE GENOMIC DNA]</scope>
    <source>
        <strain evidence="13">DSM 18323 / JCM 14033 / SH-6</strain>
    </source>
</reference>
<dbReference type="GO" id="GO:0015297">
    <property type="term" value="F:antiporter activity"/>
    <property type="evidence" value="ECO:0007669"/>
    <property type="project" value="UniProtKB-KW"/>
</dbReference>
<gene>
    <name evidence="12" type="ordered locus">Halxa_4289</name>
</gene>
<dbReference type="GO" id="GO:1902600">
    <property type="term" value="P:proton transmembrane transport"/>
    <property type="evidence" value="ECO:0007669"/>
    <property type="project" value="InterPro"/>
</dbReference>
<evidence type="ECO:0000256" key="5">
    <source>
        <dbReference type="ARBA" id="ARBA00022989"/>
    </source>
</evidence>
<feature type="transmembrane region" description="Helical" evidence="10">
    <location>
        <begin position="109"/>
        <end position="130"/>
    </location>
</feature>
<keyword evidence="7" id="KW-0406">Ion transport</keyword>
<dbReference type="InterPro" id="IPR006153">
    <property type="entry name" value="Cation/H_exchanger_TM"/>
</dbReference>
<dbReference type="InterPro" id="IPR038770">
    <property type="entry name" value="Na+/solute_symporter_sf"/>
</dbReference>
<name>F8D631_HALXS</name>
<dbReference type="Pfam" id="PF00999">
    <property type="entry name" value="Na_H_Exchanger"/>
    <property type="match status" value="1"/>
</dbReference>
<evidence type="ECO:0000256" key="9">
    <source>
        <dbReference type="ARBA" id="ARBA00023201"/>
    </source>
</evidence>
<dbReference type="HOGENOM" id="CLU_005126_7_1_2"/>
<evidence type="ECO:0000256" key="4">
    <source>
        <dbReference type="ARBA" id="ARBA00022692"/>
    </source>
</evidence>
<feature type="transmembrane region" description="Helical" evidence="10">
    <location>
        <begin position="370"/>
        <end position="392"/>
    </location>
</feature>
<feature type="domain" description="Cation/H+ exchanger transmembrane" evidence="11">
    <location>
        <begin position="17"/>
        <end position="390"/>
    </location>
</feature>
<evidence type="ECO:0000313" key="12">
    <source>
        <dbReference type="EMBL" id="AEH38891.1"/>
    </source>
</evidence>
<comment type="subcellular location">
    <subcellularLocation>
        <location evidence="1">Membrane</location>
        <topology evidence="1">Multi-pass membrane protein</topology>
    </subcellularLocation>
</comment>
<keyword evidence="8 10" id="KW-0472">Membrane</keyword>
<keyword evidence="3" id="KW-0050">Antiport</keyword>
<evidence type="ECO:0000256" key="7">
    <source>
        <dbReference type="ARBA" id="ARBA00023065"/>
    </source>
</evidence>
<evidence type="ECO:0000256" key="6">
    <source>
        <dbReference type="ARBA" id="ARBA00023053"/>
    </source>
</evidence>
<keyword evidence="4 10" id="KW-0812">Transmembrane</keyword>
<keyword evidence="5 10" id="KW-1133">Transmembrane helix</keyword>
<evidence type="ECO:0000256" key="2">
    <source>
        <dbReference type="ARBA" id="ARBA00022448"/>
    </source>
</evidence>
<feature type="transmembrane region" description="Helical" evidence="10">
    <location>
        <begin position="150"/>
        <end position="169"/>
    </location>
</feature>
<evidence type="ECO:0000256" key="10">
    <source>
        <dbReference type="SAM" id="Phobius"/>
    </source>
</evidence>
<evidence type="ECO:0000256" key="1">
    <source>
        <dbReference type="ARBA" id="ARBA00004141"/>
    </source>
</evidence>
<keyword evidence="2" id="KW-0813">Transport</keyword>
<feature type="transmembrane region" description="Helical" evidence="10">
    <location>
        <begin position="50"/>
        <end position="73"/>
    </location>
</feature>
<evidence type="ECO:0000313" key="13">
    <source>
        <dbReference type="Proteomes" id="UP000006794"/>
    </source>
</evidence>
<evidence type="ECO:0000256" key="3">
    <source>
        <dbReference type="ARBA" id="ARBA00022449"/>
    </source>
</evidence>
<dbReference type="RefSeq" id="WP_013881777.1">
    <property type="nucleotide sequence ID" value="NC_015666.1"/>
</dbReference>
<dbReference type="OrthoDB" id="12029at2157"/>
<keyword evidence="6" id="KW-0915">Sodium</keyword>
<dbReference type="PANTHER" id="PTHR43562">
    <property type="entry name" value="NAPA-TYPE SODIUM/HYDROGEN ANTIPORTER"/>
    <property type="match status" value="1"/>
</dbReference>
<keyword evidence="9" id="KW-0739">Sodium transport</keyword>
<dbReference type="STRING" id="797210.Halxa_4289"/>
<dbReference type="eggNOG" id="arCOG01953">
    <property type="taxonomic scope" value="Archaea"/>
</dbReference>
<proteinExistence type="predicted"/>
<evidence type="ECO:0000259" key="11">
    <source>
        <dbReference type="Pfam" id="PF00999"/>
    </source>
</evidence>
<dbReference type="Gene3D" id="1.20.1530.20">
    <property type="match status" value="1"/>
</dbReference>
<dbReference type="PANTHER" id="PTHR43562:SF3">
    <property type="entry name" value="SODIUM ION_PROTON EXCHANGER (EUROFUNG)"/>
    <property type="match status" value="1"/>
</dbReference>
<sequence length="412" mass="44061">MVEAVSIDILSLLLVLTVAWIFGAVAERLGYPTMMGELFAGIVFGPPLLGLLHGSALLSNLADLGVFLLMVFVGMEVDLRELFRLGPQSLLIAFGAFVIPFGLGYVAGIWLGVSVGAALFLGLAMAATSLATKSRILADLELLDTRIANVLLGGALASDVGVLVAFAGVDSYVTAGALDPAEIGIILGKTVAFFAITLVLGYRFLPVAWHHIERQRERYGFVDRTTAFTFALLVSLLFAYLATLADLHMIIGGFMAGMFLRQADVEPDLYDHMHTVMYDLAMGLFAPIFFVTVGFEIGFGVFVDSFGILALLVAVAFLGKIVGSWLFALPTSLTSREGLVVGFGMNGRGTVEIIIAQVAFEAGVIDQSMFSILVFIAIFTTALVPVTVTWGVRLLERADELVYIDASATVHD</sequence>
<dbReference type="EMBL" id="CP002839">
    <property type="protein sequence ID" value="AEH38891.1"/>
    <property type="molecule type" value="Genomic_DNA"/>
</dbReference>
<dbReference type="GeneID" id="10799228"/>
<accession>F8D631</accession>
<dbReference type="GO" id="GO:0016020">
    <property type="term" value="C:membrane"/>
    <property type="evidence" value="ECO:0007669"/>
    <property type="project" value="UniProtKB-SubCell"/>
</dbReference>
<evidence type="ECO:0000256" key="8">
    <source>
        <dbReference type="ARBA" id="ARBA00023136"/>
    </source>
</evidence>
<feature type="transmembrane region" description="Helical" evidence="10">
    <location>
        <begin position="85"/>
        <end position="103"/>
    </location>
</feature>
<feature type="transmembrane region" description="Helical" evidence="10">
    <location>
        <begin position="306"/>
        <end position="328"/>
    </location>
</feature>
<feature type="transmembrane region" description="Helical" evidence="10">
    <location>
        <begin position="276"/>
        <end position="299"/>
    </location>
</feature>
<dbReference type="AlphaFoldDB" id="F8D631"/>
<organism evidence="12 13">
    <name type="scientific">Halopiger xanaduensis (strain DSM 18323 / JCM 14033 / SH-6)</name>
    <dbReference type="NCBI Taxonomy" id="797210"/>
    <lineage>
        <taxon>Archaea</taxon>
        <taxon>Methanobacteriati</taxon>
        <taxon>Methanobacteriota</taxon>
        <taxon>Stenosarchaea group</taxon>
        <taxon>Halobacteria</taxon>
        <taxon>Halobacteriales</taxon>
        <taxon>Natrialbaceae</taxon>
        <taxon>Halopiger</taxon>
    </lineage>
</organism>
<protein>
    <submittedName>
        <fullName evidence="12">Sodium/hydrogen exchanger</fullName>
    </submittedName>
</protein>
<keyword evidence="13" id="KW-1185">Reference proteome</keyword>
<dbReference type="KEGG" id="hxa:Halxa_4289"/>